<dbReference type="Proteomes" id="UP000186883">
    <property type="component" value="Unassembled WGS sequence"/>
</dbReference>
<feature type="transmembrane region" description="Helical" evidence="7">
    <location>
        <begin position="186"/>
        <end position="209"/>
    </location>
</feature>
<reference evidence="10 12" key="2">
    <citation type="submission" date="2016-11" db="EMBL/GenBank/DDBJ databases">
        <title>Genome sequencing of Amycolatopsis regifaucium.</title>
        <authorList>
            <person name="Mayilraj S."/>
            <person name="Kaur N."/>
        </authorList>
    </citation>
    <scope>NUCLEOTIDE SEQUENCE [LARGE SCALE GENOMIC DNA]</scope>
    <source>
        <strain evidence="10 12">GY080</strain>
    </source>
</reference>
<evidence type="ECO:0000256" key="5">
    <source>
        <dbReference type="ARBA" id="ARBA00023065"/>
    </source>
</evidence>
<organism evidence="9 11">
    <name type="scientific">Amycolatopsis regifaucium</name>
    <dbReference type="NCBI Taxonomy" id="546365"/>
    <lineage>
        <taxon>Bacteria</taxon>
        <taxon>Bacillati</taxon>
        <taxon>Actinomycetota</taxon>
        <taxon>Actinomycetes</taxon>
        <taxon>Pseudonocardiales</taxon>
        <taxon>Pseudonocardiaceae</taxon>
        <taxon>Amycolatopsis</taxon>
    </lineage>
</organism>
<dbReference type="EMBL" id="LQCI01000052">
    <property type="protein sequence ID" value="KZB79348.1"/>
    <property type="molecule type" value="Genomic_DNA"/>
</dbReference>
<feature type="transmembrane region" description="Helical" evidence="7">
    <location>
        <begin position="221"/>
        <end position="247"/>
    </location>
</feature>
<dbReference type="AlphaFoldDB" id="A0A154M420"/>
<gene>
    <name evidence="10" type="ORF">ATP06_0217015</name>
    <name evidence="9" type="ORF">AVL48_17330</name>
</gene>
<feature type="transmembrane region" description="Helical" evidence="7">
    <location>
        <begin position="253"/>
        <end position="271"/>
    </location>
</feature>
<dbReference type="InterPro" id="IPR006153">
    <property type="entry name" value="Cation/H_exchanger_TM"/>
</dbReference>
<feature type="transmembrane region" description="Helical" evidence="7">
    <location>
        <begin position="121"/>
        <end position="139"/>
    </location>
</feature>
<evidence type="ECO:0000256" key="1">
    <source>
        <dbReference type="ARBA" id="ARBA00004141"/>
    </source>
</evidence>
<keyword evidence="12" id="KW-1185">Reference proteome</keyword>
<dbReference type="InterPro" id="IPR038770">
    <property type="entry name" value="Na+/solute_symporter_sf"/>
</dbReference>
<comment type="subcellular location">
    <subcellularLocation>
        <location evidence="1">Membrane</location>
        <topology evidence="1">Multi-pass membrane protein</topology>
    </subcellularLocation>
</comment>
<dbReference type="EMBL" id="LOBU02000013">
    <property type="protein sequence ID" value="OKA07531.1"/>
    <property type="molecule type" value="Genomic_DNA"/>
</dbReference>
<feature type="transmembrane region" description="Helical" evidence="7">
    <location>
        <begin position="160"/>
        <end position="180"/>
    </location>
</feature>
<feature type="transmembrane region" description="Helical" evidence="7">
    <location>
        <begin position="334"/>
        <end position="352"/>
    </location>
</feature>
<evidence type="ECO:0000256" key="3">
    <source>
        <dbReference type="ARBA" id="ARBA00022692"/>
    </source>
</evidence>
<feature type="transmembrane region" description="Helical" evidence="7">
    <location>
        <begin position="427"/>
        <end position="450"/>
    </location>
</feature>
<dbReference type="Proteomes" id="UP000076321">
    <property type="component" value="Unassembled WGS sequence"/>
</dbReference>
<keyword evidence="5" id="KW-0406">Ion transport</keyword>
<keyword evidence="2" id="KW-0813">Transport</keyword>
<keyword evidence="6 7" id="KW-0472">Membrane</keyword>
<dbReference type="Pfam" id="PF00999">
    <property type="entry name" value="Na_H_Exchanger"/>
    <property type="match status" value="1"/>
</dbReference>
<proteinExistence type="predicted"/>
<evidence type="ECO:0000313" key="10">
    <source>
        <dbReference type="EMBL" id="OKA07531.1"/>
    </source>
</evidence>
<feature type="transmembrane region" description="Helical" evidence="7">
    <location>
        <begin position="61"/>
        <end position="80"/>
    </location>
</feature>
<dbReference type="InterPro" id="IPR050794">
    <property type="entry name" value="CPA2_transporter"/>
</dbReference>
<evidence type="ECO:0000256" key="2">
    <source>
        <dbReference type="ARBA" id="ARBA00022448"/>
    </source>
</evidence>
<keyword evidence="4 7" id="KW-1133">Transmembrane helix</keyword>
<evidence type="ECO:0000313" key="9">
    <source>
        <dbReference type="EMBL" id="KZB79348.1"/>
    </source>
</evidence>
<dbReference type="OrthoDB" id="9793589at2"/>
<keyword evidence="3 7" id="KW-0812">Transmembrane</keyword>
<comment type="caution">
    <text evidence="9">The sequence shown here is derived from an EMBL/GenBank/DDBJ whole genome shotgun (WGS) entry which is preliminary data.</text>
</comment>
<dbReference type="PANTHER" id="PTHR32468:SF0">
    <property type="entry name" value="K(+)_H(+) ANTIPORTER 1"/>
    <property type="match status" value="1"/>
</dbReference>
<dbReference type="GO" id="GO:0015297">
    <property type="term" value="F:antiporter activity"/>
    <property type="evidence" value="ECO:0007669"/>
    <property type="project" value="InterPro"/>
</dbReference>
<feature type="transmembrane region" description="Helical" evidence="7">
    <location>
        <begin position="364"/>
        <end position="381"/>
    </location>
</feature>
<evidence type="ECO:0000256" key="4">
    <source>
        <dbReference type="ARBA" id="ARBA00022989"/>
    </source>
</evidence>
<name>A0A154M420_9PSEU</name>
<feature type="domain" description="Cation/H+ exchanger transmembrane" evidence="8">
    <location>
        <begin position="73"/>
        <end position="443"/>
    </location>
</feature>
<dbReference type="GO" id="GO:1902600">
    <property type="term" value="P:proton transmembrane transport"/>
    <property type="evidence" value="ECO:0007669"/>
    <property type="project" value="InterPro"/>
</dbReference>
<protein>
    <submittedName>
        <fullName evidence="10">Cation/H(+) antiporter</fullName>
    </submittedName>
    <submittedName>
        <fullName evidence="9">Potassium transporter</fullName>
    </submittedName>
</protein>
<dbReference type="RefSeq" id="WP_061980885.1">
    <property type="nucleotide sequence ID" value="NZ_FOPQ01000002.1"/>
</dbReference>
<dbReference type="PANTHER" id="PTHR32468">
    <property type="entry name" value="CATION/H + ANTIPORTER"/>
    <property type="match status" value="1"/>
</dbReference>
<dbReference type="Gene3D" id="1.20.1530.20">
    <property type="match status" value="1"/>
</dbReference>
<feature type="transmembrane region" description="Helical" evidence="7">
    <location>
        <begin position="92"/>
        <end position="115"/>
    </location>
</feature>
<evidence type="ECO:0000259" key="8">
    <source>
        <dbReference type="Pfam" id="PF00999"/>
    </source>
</evidence>
<sequence length="473" mass="49063">MKSAQPEARRTVTVRRVLTGAVLVAVPLVVVIVVLGLGSAYDEGHVAATTAATGGSDPYPRLLVALPVILAACHLAGLAARRLGQPAVIGEIVAGVLLGPSLLGLLWPAGFAWLFPGDVVSIINILAQLGLIFFMYLVGSEIDLDAVRRRGFTAVTVSQVSIALPMASGIVLALGLYPVFGGDVGFLSFGLFIAVSMSVTAFPVLARILTDRGIAKTTLGALALTCAAVDDVAAWCLLAVVIAISQGGSGTEVFLTIALTVVFALVMVYVVRPVLAKWLPRVPETAVLAILLAGIMLSALATEEIGIHPIFGAFLFGVVAPRKDPVVSRAAGKLGSVTVTLLLPLFFAYTGLRTQFGLLGEASLWAWCALITAVAVFGKWAGSTTAARLTGVGWRDSLSLGALMNCRGLTELVVLNVGLQLKVISPTVFAMLVIMTLVSTVATAPALALISRFGKKSEKDEEKSAGPAAAESR</sequence>
<feature type="transmembrane region" description="Helical" evidence="7">
    <location>
        <begin position="278"/>
        <end position="299"/>
    </location>
</feature>
<reference evidence="9 11" key="1">
    <citation type="submission" date="2015-12" db="EMBL/GenBank/DDBJ databases">
        <title>Amycolatopsis regifaucium genome sequencing and assembly.</title>
        <authorList>
            <person name="Mayilraj S."/>
        </authorList>
    </citation>
    <scope>NUCLEOTIDE SEQUENCE [LARGE SCALE GENOMIC DNA]</scope>
    <source>
        <strain evidence="9 11">GY080</strain>
    </source>
</reference>
<evidence type="ECO:0000256" key="6">
    <source>
        <dbReference type="ARBA" id="ARBA00023136"/>
    </source>
</evidence>
<dbReference type="GO" id="GO:0016020">
    <property type="term" value="C:membrane"/>
    <property type="evidence" value="ECO:0007669"/>
    <property type="project" value="UniProtKB-SubCell"/>
</dbReference>
<evidence type="ECO:0000313" key="12">
    <source>
        <dbReference type="Proteomes" id="UP000186883"/>
    </source>
</evidence>
<accession>A0A154M420</accession>
<feature type="transmembrane region" description="Helical" evidence="7">
    <location>
        <begin position="21"/>
        <end position="41"/>
    </location>
</feature>
<evidence type="ECO:0000313" key="11">
    <source>
        <dbReference type="Proteomes" id="UP000076321"/>
    </source>
</evidence>
<evidence type="ECO:0000256" key="7">
    <source>
        <dbReference type="SAM" id="Phobius"/>
    </source>
</evidence>